<feature type="non-terminal residue" evidence="1">
    <location>
        <position position="66"/>
    </location>
</feature>
<accession>A0A0F8YV88</accession>
<proteinExistence type="predicted"/>
<gene>
    <name evidence="1" type="ORF">LCGC14_3110250</name>
</gene>
<reference evidence="1" key="1">
    <citation type="journal article" date="2015" name="Nature">
        <title>Complex archaea that bridge the gap between prokaryotes and eukaryotes.</title>
        <authorList>
            <person name="Spang A."/>
            <person name="Saw J.H."/>
            <person name="Jorgensen S.L."/>
            <person name="Zaremba-Niedzwiedzka K."/>
            <person name="Martijn J."/>
            <person name="Lind A.E."/>
            <person name="van Eijk R."/>
            <person name="Schleper C."/>
            <person name="Guy L."/>
            <person name="Ettema T.J."/>
        </authorList>
    </citation>
    <scope>NUCLEOTIDE SEQUENCE</scope>
</reference>
<name>A0A0F8YV88_9ZZZZ</name>
<dbReference type="EMBL" id="LAZR01067278">
    <property type="protein sequence ID" value="KKK51906.1"/>
    <property type="molecule type" value="Genomic_DNA"/>
</dbReference>
<evidence type="ECO:0000313" key="1">
    <source>
        <dbReference type="EMBL" id="KKK51906.1"/>
    </source>
</evidence>
<sequence length="66" mass="6945">MEKLSGKLSILLIFGLLMLLPAQVSVAQAPTPVLSQQQQDFIKALCLTLLSDPETPGDVLAPGLTA</sequence>
<dbReference type="AlphaFoldDB" id="A0A0F8YV88"/>
<comment type="caution">
    <text evidence="1">The sequence shown here is derived from an EMBL/GenBank/DDBJ whole genome shotgun (WGS) entry which is preliminary data.</text>
</comment>
<organism evidence="1">
    <name type="scientific">marine sediment metagenome</name>
    <dbReference type="NCBI Taxonomy" id="412755"/>
    <lineage>
        <taxon>unclassified sequences</taxon>
        <taxon>metagenomes</taxon>
        <taxon>ecological metagenomes</taxon>
    </lineage>
</organism>
<protein>
    <submittedName>
        <fullName evidence="1">Uncharacterized protein</fullName>
    </submittedName>
</protein>